<sequence length="249" mass="28678">MRNTVDFFSLTDEKFIDNFRLNKELCRNLLDALLPHLPHNTHPSSISGETKVFTALSFYATGSYQRTIGNSFTLSMSQQSASNCIHQVCDYNLRILSINPRHVGATHDSFIWRLSRVKAEMERCYNEGDRNSWLLGDSGYPYSPGSWYPFIMLRPIAQKIARNCIERCNGVLKTRFRCLLHERTLRYDPEFVGQIEIACAVLHNMCVAANLEPPHNIEPEENGRLAGPSFHPFHSNKILWKKVELYVKI</sequence>
<dbReference type="Proteomes" id="UP001159042">
    <property type="component" value="Unassembled WGS sequence"/>
</dbReference>
<dbReference type="GO" id="GO:0046872">
    <property type="term" value="F:metal ion binding"/>
    <property type="evidence" value="ECO:0007669"/>
    <property type="project" value="UniProtKB-KW"/>
</dbReference>
<proteinExistence type="predicted"/>
<reference evidence="4 5" key="1">
    <citation type="journal article" date="2023" name="Insect Mol. Biol.">
        <title>Genome sequencing provides insights into the evolution of gene families encoding plant cell wall-degrading enzymes in longhorned beetles.</title>
        <authorList>
            <person name="Shin N.R."/>
            <person name="Okamura Y."/>
            <person name="Kirsch R."/>
            <person name="Pauchet Y."/>
        </authorList>
    </citation>
    <scope>NUCLEOTIDE SEQUENCE [LARGE SCALE GENOMIC DNA]</scope>
    <source>
        <strain evidence="4">EAD_L_NR</strain>
    </source>
</reference>
<keyword evidence="2" id="KW-0479">Metal-binding</keyword>
<evidence type="ECO:0000256" key="1">
    <source>
        <dbReference type="ARBA" id="ARBA00001968"/>
    </source>
</evidence>
<dbReference type="EMBL" id="JANEYG010000131">
    <property type="protein sequence ID" value="KAJ8912416.1"/>
    <property type="molecule type" value="Genomic_DNA"/>
</dbReference>
<protein>
    <recommendedName>
        <fullName evidence="3">DDE Tnp4 domain-containing protein</fullName>
    </recommendedName>
</protein>
<comment type="caution">
    <text evidence="4">The sequence shown here is derived from an EMBL/GenBank/DDBJ whole genome shotgun (WGS) entry which is preliminary data.</text>
</comment>
<feature type="domain" description="DDE Tnp4" evidence="3">
    <location>
        <begin position="86"/>
        <end position="204"/>
    </location>
</feature>
<accession>A0AAV8VEY7</accession>
<evidence type="ECO:0000313" key="4">
    <source>
        <dbReference type="EMBL" id="KAJ8912416.1"/>
    </source>
</evidence>
<dbReference type="AlphaFoldDB" id="A0AAV8VEY7"/>
<evidence type="ECO:0000256" key="2">
    <source>
        <dbReference type="ARBA" id="ARBA00022723"/>
    </source>
</evidence>
<keyword evidence="5" id="KW-1185">Reference proteome</keyword>
<evidence type="ECO:0000259" key="3">
    <source>
        <dbReference type="Pfam" id="PF13359"/>
    </source>
</evidence>
<organism evidence="4 5">
    <name type="scientific">Exocentrus adspersus</name>
    <dbReference type="NCBI Taxonomy" id="1586481"/>
    <lineage>
        <taxon>Eukaryota</taxon>
        <taxon>Metazoa</taxon>
        <taxon>Ecdysozoa</taxon>
        <taxon>Arthropoda</taxon>
        <taxon>Hexapoda</taxon>
        <taxon>Insecta</taxon>
        <taxon>Pterygota</taxon>
        <taxon>Neoptera</taxon>
        <taxon>Endopterygota</taxon>
        <taxon>Coleoptera</taxon>
        <taxon>Polyphaga</taxon>
        <taxon>Cucujiformia</taxon>
        <taxon>Chrysomeloidea</taxon>
        <taxon>Cerambycidae</taxon>
        <taxon>Lamiinae</taxon>
        <taxon>Acanthocinini</taxon>
        <taxon>Exocentrus</taxon>
    </lineage>
</organism>
<evidence type="ECO:0000313" key="5">
    <source>
        <dbReference type="Proteomes" id="UP001159042"/>
    </source>
</evidence>
<dbReference type="Pfam" id="PF13359">
    <property type="entry name" value="DDE_Tnp_4"/>
    <property type="match status" value="1"/>
</dbReference>
<gene>
    <name evidence="4" type="ORF">NQ315_013484</name>
</gene>
<comment type="cofactor">
    <cofactor evidence="1">
        <name>a divalent metal cation</name>
        <dbReference type="ChEBI" id="CHEBI:60240"/>
    </cofactor>
</comment>
<dbReference type="InterPro" id="IPR027806">
    <property type="entry name" value="HARBI1_dom"/>
</dbReference>
<name>A0AAV8VEY7_9CUCU</name>